<protein>
    <recommendedName>
        <fullName evidence="4">DUF4439 domain-containing protein</fullName>
    </recommendedName>
</protein>
<dbReference type="RefSeq" id="WP_134851425.1">
    <property type="nucleotide sequence ID" value="NZ_JAUSVM010000001.1"/>
</dbReference>
<comment type="caution">
    <text evidence="2">The sequence shown here is derived from an EMBL/GenBank/DDBJ whole genome shotgun (WGS) entry which is preliminary data.</text>
</comment>
<keyword evidence="1" id="KW-0472">Membrane</keyword>
<gene>
    <name evidence="2" type="ORF">JO380_001979</name>
</gene>
<keyword evidence="1" id="KW-0812">Transmembrane</keyword>
<evidence type="ECO:0000256" key="1">
    <source>
        <dbReference type="SAM" id="Phobius"/>
    </source>
</evidence>
<proteinExistence type="predicted"/>
<accession>A0ABU0GJQ4</accession>
<organism evidence="2 3">
    <name type="scientific">Cellulomonas iranensis</name>
    <dbReference type="NCBI Taxonomy" id="76862"/>
    <lineage>
        <taxon>Bacteria</taxon>
        <taxon>Bacillati</taxon>
        <taxon>Actinomycetota</taxon>
        <taxon>Actinomycetes</taxon>
        <taxon>Micrococcales</taxon>
        <taxon>Cellulomonadaceae</taxon>
        <taxon>Cellulomonas</taxon>
    </lineage>
</organism>
<keyword evidence="3" id="KW-1185">Reference proteome</keyword>
<name>A0ABU0GJQ4_9CELL</name>
<feature type="transmembrane region" description="Helical" evidence="1">
    <location>
        <begin position="15"/>
        <end position="36"/>
    </location>
</feature>
<dbReference type="Proteomes" id="UP001240250">
    <property type="component" value="Unassembled WGS sequence"/>
</dbReference>
<keyword evidence="1" id="KW-1133">Transmembrane helix</keyword>
<dbReference type="EMBL" id="JAUSVM010000001">
    <property type="protein sequence ID" value="MDQ0425598.1"/>
    <property type="molecule type" value="Genomic_DNA"/>
</dbReference>
<evidence type="ECO:0000313" key="2">
    <source>
        <dbReference type="EMBL" id="MDQ0425598.1"/>
    </source>
</evidence>
<sequence length="146" mass="14458">MTLETAPASAGRRPIVVAAAAILVVVLAAGAAFLALKVPADRAARLFAHDASAHVERVLALVGTPHAAIAAIDTGRVPAPQVATGVGLSGVHRTVSALVPRYDDGLDALRDGLAATVAAPADASPPDLAPQTTALADVRAALLSAV</sequence>
<evidence type="ECO:0008006" key="4">
    <source>
        <dbReference type="Google" id="ProtNLM"/>
    </source>
</evidence>
<reference evidence="2 3" key="1">
    <citation type="submission" date="2023-07" db="EMBL/GenBank/DDBJ databases">
        <title>Sequencing the genomes of 1000 actinobacteria strains.</title>
        <authorList>
            <person name="Klenk H.-P."/>
        </authorList>
    </citation>
    <scope>NUCLEOTIDE SEQUENCE [LARGE SCALE GENOMIC DNA]</scope>
    <source>
        <strain evidence="2 3">DSM 14785</strain>
    </source>
</reference>
<evidence type="ECO:0000313" key="3">
    <source>
        <dbReference type="Proteomes" id="UP001240250"/>
    </source>
</evidence>